<evidence type="ECO:0000313" key="4">
    <source>
        <dbReference type="Proteomes" id="UP000050544"/>
    </source>
</evidence>
<feature type="transmembrane region" description="Helical" evidence="1">
    <location>
        <begin position="48"/>
        <end position="70"/>
    </location>
</feature>
<gene>
    <name evidence="3" type="ORF">SE15_12655</name>
</gene>
<feature type="transmembrane region" description="Helical" evidence="1">
    <location>
        <begin position="177"/>
        <end position="198"/>
    </location>
</feature>
<feature type="transmembrane region" description="Helical" evidence="1">
    <location>
        <begin position="262"/>
        <end position="284"/>
    </location>
</feature>
<feature type="transmembrane region" description="Helical" evidence="1">
    <location>
        <begin position="20"/>
        <end position="42"/>
    </location>
</feature>
<feature type="domain" description="Phosphatidic acid phosphatase type 2/haloperoxidase" evidence="2">
    <location>
        <begin position="47"/>
        <end position="158"/>
    </location>
</feature>
<dbReference type="STRING" id="869279.SE15_12655"/>
<dbReference type="SMART" id="SM00014">
    <property type="entry name" value="acidPPc"/>
    <property type="match status" value="1"/>
</dbReference>
<feature type="transmembrane region" description="Helical" evidence="1">
    <location>
        <begin position="143"/>
        <end position="165"/>
    </location>
</feature>
<dbReference type="OrthoDB" id="9789113at2"/>
<dbReference type="Pfam" id="PF01569">
    <property type="entry name" value="PAP2"/>
    <property type="match status" value="1"/>
</dbReference>
<dbReference type="Gene3D" id="1.20.144.10">
    <property type="entry name" value="Phosphatidic acid phosphatase type 2/haloperoxidase"/>
    <property type="match status" value="1"/>
</dbReference>
<name>A0A0P6YKB2_9CHLR</name>
<dbReference type="InterPro" id="IPR000326">
    <property type="entry name" value="PAP2/HPO"/>
</dbReference>
<sequence>MDQITWVIAFQNLGLWLQPLMSFISTLGTEQFYLLVMPWIFWCVDATIGMQFALLLLISSALNTYLKFIFHAPRPFWLDRRVQALTVETSFGIPSGHAQNAASLWGFGAVLARNKGIKWVIGLVILVIGLSRIYLGVHFISDVLAGWLVGALLLWAFLRLAPCFSRWWGFLSMPRQLVFAAVSSVAIPVIGWGLAMAFRTWALPEEWVAIVQSKIGLIPLQPFSLDGLITIAGTWLGALAGWIICTHRWGSYPSGGTLTQRVLRYSIGLIGLGVFYAGLGMASGRFLSSLDGSSENLLGMVLRYFRYGIVGAWVTAGAPWIFKVLRLYGAKGG</sequence>
<dbReference type="InterPro" id="IPR036938">
    <property type="entry name" value="PAP2/HPO_sf"/>
</dbReference>
<proteinExistence type="predicted"/>
<organism evidence="3 4">
    <name type="scientific">Thermanaerothrix daxensis</name>
    <dbReference type="NCBI Taxonomy" id="869279"/>
    <lineage>
        <taxon>Bacteria</taxon>
        <taxon>Bacillati</taxon>
        <taxon>Chloroflexota</taxon>
        <taxon>Anaerolineae</taxon>
        <taxon>Anaerolineales</taxon>
        <taxon>Anaerolineaceae</taxon>
        <taxon>Thermanaerothrix</taxon>
    </lineage>
</organism>
<dbReference type="PANTHER" id="PTHR14969:SF13">
    <property type="entry name" value="AT30094P"/>
    <property type="match status" value="1"/>
</dbReference>
<keyword evidence="4" id="KW-1185">Reference proteome</keyword>
<feature type="transmembrane region" description="Helical" evidence="1">
    <location>
        <begin position="304"/>
        <end position="322"/>
    </location>
</feature>
<dbReference type="Proteomes" id="UP000050544">
    <property type="component" value="Unassembled WGS sequence"/>
</dbReference>
<accession>A0A0P6YKB2</accession>
<dbReference type="PATRIC" id="fig|869279.4.peg.2153"/>
<keyword evidence="1" id="KW-0472">Membrane</keyword>
<dbReference type="PANTHER" id="PTHR14969">
    <property type="entry name" value="SPHINGOSINE-1-PHOSPHATE PHOSPHOHYDROLASE"/>
    <property type="match status" value="1"/>
</dbReference>
<reference evidence="3 4" key="1">
    <citation type="submission" date="2015-07" db="EMBL/GenBank/DDBJ databases">
        <title>Whole genome sequence of Thermanaerothrix daxensis DSM 23592.</title>
        <authorList>
            <person name="Hemp J."/>
            <person name="Ward L.M."/>
            <person name="Pace L.A."/>
            <person name="Fischer W.W."/>
        </authorList>
    </citation>
    <scope>NUCLEOTIDE SEQUENCE [LARGE SCALE GENOMIC DNA]</scope>
    <source>
        <strain evidence="3 4">GNS-1</strain>
    </source>
</reference>
<dbReference type="RefSeq" id="WP_054522450.1">
    <property type="nucleotide sequence ID" value="NZ_LGKO01000005.1"/>
</dbReference>
<protein>
    <recommendedName>
        <fullName evidence="2">Phosphatidic acid phosphatase type 2/haloperoxidase domain-containing protein</fullName>
    </recommendedName>
</protein>
<evidence type="ECO:0000313" key="3">
    <source>
        <dbReference type="EMBL" id="KPL82883.1"/>
    </source>
</evidence>
<keyword evidence="1" id="KW-0812">Transmembrane</keyword>
<feature type="transmembrane region" description="Helical" evidence="1">
    <location>
        <begin position="227"/>
        <end position="250"/>
    </location>
</feature>
<dbReference type="SUPFAM" id="SSF48317">
    <property type="entry name" value="Acid phosphatase/Vanadium-dependent haloperoxidase"/>
    <property type="match status" value="1"/>
</dbReference>
<evidence type="ECO:0000259" key="2">
    <source>
        <dbReference type="SMART" id="SM00014"/>
    </source>
</evidence>
<dbReference type="EMBL" id="LGKO01000005">
    <property type="protein sequence ID" value="KPL82883.1"/>
    <property type="molecule type" value="Genomic_DNA"/>
</dbReference>
<dbReference type="AlphaFoldDB" id="A0A0P6YKB2"/>
<comment type="caution">
    <text evidence="3">The sequence shown here is derived from an EMBL/GenBank/DDBJ whole genome shotgun (WGS) entry which is preliminary data.</text>
</comment>
<evidence type="ECO:0000256" key="1">
    <source>
        <dbReference type="SAM" id="Phobius"/>
    </source>
</evidence>
<feature type="transmembrane region" description="Helical" evidence="1">
    <location>
        <begin position="119"/>
        <end position="137"/>
    </location>
</feature>
<keyword evidence="1" id="KW-1133">Transmembrane helix</keyword>